<sequence>MRPGFLKTAYWVDHDRIKAPRALKKIRVMDNKDSNEFTPEASLIFSSNTKDPDYYGEMNEVNFVNCFEEQLLKSLEESFTVVMDNAGYHSRIINKALTAA</sequence>
<evidence type="ECO:0008006" key="3">
    <source>
        <dbReference type="Google" id="ProtNLM"/>
    </source>
</evidence>
<organism evidence="1 2">
    <name type="scientific">Ignelater luminosus</name>
    <name type="common">Cucubano</name>
    <name type="synonym">Pyrophorus luminosus</name>
    <dbReference type="NCBI Taxonomy" id="2038154"/>
    <lineage>
        <taxon>Eukaryota</taxon>
        <taxon>Metazoa</taxon>
        <taxon>Ecdysozoa</taxon>
        <taxon>Arthropoda</taxon>
        <taxon>Hexapoda</taxon>
        <taxon>Insecta</taxon>
        <taxon>Pterygota</taxon>
        <taxon>Neoptera</taxon>
        <taxon>Endopterygota</taxon>
        <taxon>Coleoptera</taxon>
        <taxon>Polyphaga</taxon>
        <taxon>Elateriformia</taxon>
        <taxon>Elateroidea</taxon>
        <taxon>Elateridae</taxon>
        <taxon>Agrypninae</taxon>
        <taxon>Pyrophorini</taxon>
        <taxon>Ignelater</taxon>
    </lineage>
</organism>
<comment type="caution">
    <text evidence="1">The sequence shown here is derived from an EMBL/GenBank/DDBJ whole genome shotgun (WGS) entry which is preliminary data.</text>
</comment>
<dbReference type="EMBL" id="VTPC01005854">
    <property type="protein sequence ID" value="KAF2895501.1"/>
    <property type="molecule type" value="Genomic_DNA"/>
</dbReference>
<name>A0A8K0GDY2_IGNLU</name>
<proteinExistence type="predicted"/>
<accession>A0A8K0GDY2</accession>
<gene>
    <name evidence="1" type="ORF">ILUMI_10676</name>
</gene>
<evidence type="ECO:0000313" key="2">
    <source>
        <dbReference type="Proteomes" id="UP000801492"/>
    </source>
</evidence>
<dbReference type="Proteomes" id="UP000801492">
    <property type="component" value="Unassembled WGS sequence"/>
</dbReference>
<dbReference type="OrthoDB" id="6764613at2759"/>
<keyword evidence="2" id="KW-1185">Reference proteome</keyword>
<dbReference type="AlphaFoldDB" id="A0A8K0GDY2"/>
<protein>
    <recommendedName>
        <fullName evidence="3">Tc1-like transposase DDE domain-containing protein</fullName>
    </recommendedName>
</protein>
<evidence type="ECO:0000313" key="1">
    <source>
        <dbReference type="EMBL" id="KAF2895501.1"/>
    </source>
</evidence>
<reference evidence="1" key="1">
    <citation type="submission" date="2019-08" db="EMBL/GenBank/DDBJ databases">
        <title>The genome of the North American firefly Photinus pyralis.</title>
        <authorList>
            <consortium name="Photinus pyralis genome working group"/>
            <person name="Fallon T.R."/>
            <person name="Sander Lower S.E."/>
            <person name="Weng J.-K."/>
        </authorList>
    </citation>
    <scope>NUCLEOTIDE SEQUENCE</scope>
    <source>
        <strain evidence="1">TRF0915ILg1</strain>
        <tissue evidence="1">Whole body</tissue>
    </source>
</reference>